<evidence type="ECO:0000313" key="10">
    <source>
        <dbReference type="Proteomes" id="UP000779900"/>
    </source>
</evidence>
<comment type="caution">
    <text evidence="9">The sequence shown here is derived from an EMBL/GenBank/DDBJ whole genome shotgun (WGS) entry which is preliminary data.</text>
</comment>
<evidence type="ECO:0000256" key="4">
    <source>
        <dbReference type="ARBA" id="ARBA00022490"/>
    </source>
</evidence>
<dbReference type="GO" id="GO:0006096">
    <property type="term" value="P:glycolytic process"/>
    <property type="evidence" value="ECO:0007669"/>
    <property type="project" value="UniProtKB-UniRule"/>
</dbReference>
<reference evidence="9" key="1">
    <citation type="submission" date="2019-03" db="EMBL/GenBank/DDBJ databases">
        <title>Lake Tanganyika Metagenome-Assembled Genomes (MAGs).</title>
        <authorList>
            <person name="Tran P."/>
        </authorList>
    </citation>
    <scope>NUCLEOTIDE SEQUENCE</scope>
    <source>
        <strain evidence="9">K_DeepCast_150m_m2_040</strain>
    </source>
</reference>
<dbReference type="NCBIfam" id="TIGR00419">
    <property type="entry name" value="tim"/>
    <property type="match status" value="1"/>
</dbReference>
<sequence>MSGTRIPLVAGNWKMNKGPGEARAFAQSLLKSGADSSAGTVAGAAAELAVFPSFTALPAVADILRGTFVAYGGQNCHWETSGAFTGEISPAFLAELGCRYVLVGHSERRTLFGDTDDTCRKKVLAALAAGLEPILCCGESLSERESEQTMTVIERQLHASLLGLPPAAVITVAYEPVWAIGTGRSATPGQAGEVHTFVRRWLRRNLSPEAAERTRLLYGGSVKPDNFVDLLKQPDVDGALIGGASLEGGSFRSLAGSATSYLTGLI</sequence>
<dbReference type="EMBL" id="VGIR01000053">
    <property type="protein sequence ID" value="MBM3331978.1"/>
    <property type="molecule type" value="Genomic_DNA"/>
</dbReference>
<dbReference type="PANTHER" id="PTHR21139:SF42">
    <property type="entry name" value="TRIOSEPHOSPHATE ISOMERASE"/>
    <property type="match status" value="1"/>
</dbReference>
<evidence type="ECO:0000256" key="2">
    <source>
        <dbReference type="ARBA" id="ARBA00007422"/>
    </source>
</evidence>
<keyword evidence="4 7" id="KW-0963">Cytoplasm</keyword>
<feature type="active site" description="Electrophile" evidence="7">
    <location>
        <position position="105"/>
    </location>
</feature>
<feature type="binding site" evidence="7">
    <location>
        <begin position="12"/>
        <end position="14"/>
    </location>
    <ligand>
        <name>substrate</name>
    </ligand>
</feature>
<dbReference type="SUPFAM" id="SSF51351">
    <property type="entry name" value="Triosephosphate isomerase (TIM)"/>
    <property type="match status" value="1"/>
</dbReference>
<gene>
    <name evidence="7" type="primary">tpiA</name>
    <name evidence="9" type="ORF">FJY68_09040</name>
</gene>
<comment type="subcellular location">
    <subcellularLocation>
        <location evidence="7 8">Cytoplasm</location>
    </subcellularLocation>
</comment>
<organism evidence="9 10">
    <name type="scientific">candidate division WOR-3 bacterium</name>
    <dbReference type="NCBI Taxonomy" id="2052148"/>
    <lineage>
        <taxon>Bacteria</taxon>
        <taxon>Bacteria division WOR-3</taxon>
    </lineage>
</organism>
<feature type="binding site" evidence="7">
    <location>
        <position position="181"/>
    </location>
    <ligand>
        <name>substrate</name>
    </ligand>
</feature>
<proteinExistence type="inferred from homology"/>
<dbReference type="EC" id="5.3.1.1" evidence="7 8"/>
<dbReference type="InterPro" id="IPR035990">
    <property type="entry name" value="TIM_sf"/>
</dbReference>
<dbReference type="InterPro" id="IPR013785">
    <property type="entry name" value="Aldolase_TIM"/>
</dbReference>
<comment type="function">
    <text evidence="7">Involved in the gluconeogenesis. Catalyzes stereospecifically the conversion of dihydroxyacetone phosphate (DHAP) to D-glyceraldehyde-3-phosphate (G3P).</text>
</comment>
<dbReference type="FunFam" id="3.20.20.70:FF:000016">
    <property type="entry name" value="Triosephosphate isomerase"/>
    <property type="match status" value="1"/>
</dbReference>
<dbReference type="GO" id="GO:0006094">
    <property type="term" value="P:gluconeogenesis"/>
    <property type="evidence" value="ECO:0007669"/>
    <property type="project" value="UniProtKB-UniRule"/>
</dbReference>
<dbReference type="HAMAP" id="MF_00147_B">
    <property type="entry name" value="TIM_B"/>
    <property type="match status" value="1"/>
</dbReference>
<dbReference type="InterPro" id="IPR022896">
    <property type="entry name" value="TrioseP_Isoase_bac/euk"/>
</dbReference>
<comment type="similarity">
    <text evidence="2 7 8">Belongs to the triosephosphate isomerase family.</text>
</comment>
<comment type="catalytic activity">
    <reaction evidence="7 8">
        <text>D-glyceraldehyde 3-phosphate = dihydroxyacetone phosphate</text>
        <dbReference type="Rhea" id="RHEA:18585"/>
        <dbReference type="ChEBI" id="CHEBI:57642"/>
        <dbReference type="ChEBI" id="CHEBI:59776"/>
        <dbReference type="EC" id="5.3.1.1"/>
    </reaction>
</comment>
<comment type="pathway">
    <text evidence="1 7 8">Carbohydrate degradation; glycolysis; D-glyceraldehyde 3-phosphate from glycerone phosphate: step 1/1.</text>
</comment>
<dbReference type="GO" id="GO:0019563">
    <property type="term" value="P:glycerol catabolic process"/>
    <property type="evidence" value="ECO:0007669"/>
    <property type="project" value="TreeGrafter"/>
</dbReference>
<comment type="subunit">
    <text evidence="7 8">Homodimer.</text>
</comment>
<dbReference type="PROSITE" id="PS51440">
    <property type="entry name" value="TIM_2"/>
    <property type="match status" value="1"/>
</dbReference>
<evidence type="ECO:0000256" key="5">
    <source>
        <dbReference type="ARBA" id="ARBA00023152"/>
    </source>
</evidence>
<dbReference type="Proteomes" id="UP000779900">
    <property type="component" value="Unassembled WGS sequence"/>
</dbReference>
<evidence type="ECO:0000313" key="9">
    <source>
        <dbReference type="EMBL" id="MBM3331978.1"/>
    </source>
</evidence>
<keyword evidence="5 7" id="KW-0324">Glycolysis</keyword>
<evidence type="ECO:0000256" key="7">
    <source>
        <dbReference type="HAMAP-Rule" id="MF_00147"/>
    </source>
</evidence>
<dbReference type="GO" id="GO:0004807">
    <property type="term" value="F:triose-phosphate isomerase activity"/>
    <property type="evidence" value="ECO:0007669"/>
    <property type="project" value="UniProtKB-UniRule"/>
</dbReference>
<dbReference type="PROSITE" id="PS00171">
    <property type="entry name" value="TIM_1"/>
    <property type="match status" value="1"/>
</dbReference>
<feature type="binding site" evidence="7">
    <location>
        <position position="221"/>
    </location>
    <ligand>
        <name>substrate</name>
    </ligand>
</feature>
<dbReference type="AlphaFoldDB" id="A0A938BUH9"/>
<evidence type="ECO:0000256" key="3">
    <source>
        <dbReference type="ARBA" id="ARBA00022432"/>
    </source>
</evidence>
<accession>A0A938BUH9</accession>
<name>A0A938BUH9_UNCW3</name>
<dbReference type="GO" id="GO:0005829">
    <property type="term" value="C:cytosol"/>
    <property type="evidence" value="ECO:0007669"/>
    <property type="project" value="TreeGrafter"/>
</dbReference>
<evidence type="ECO:0000256" key="8">
    <source>
        <dbReference type="RuleBase" id="RU363013"/>
    </source>
</evidence>
<dbReference type="InterPro" id="IPR020861">
    <property type="entry name" value="Triosephosphate_isomerase_AS"/>
</dbReference>
<comment type="pathway">
    <text evidence="7 8">Carbohydrate biosynthesis; gluconeogenesis.</text>
</comment>
<dbReference type="CDD" id="cd00311">
    <property type="entry name" value="TIM"/>
    <property type="match status" value="1"/>
</dbReference>
<protein>
    <recommendedName>
        <fullName evidence="7 8">Triosephosphate isomerase</fullName>
        <shortName evidence="7">TIM</shortName>
        <shortName evidence="7">TPI</shortName>
        <ecNumber evidence="7 8">5.3.1.1</ecNumber>
    </recommendedName>
    <alternativeName>
        <fullName evidence="7">Triose-phosphate isomerase</fullName>
    </alternativeName>
</protein>
<dbReference type="Gene3D" id="3.20.20.70">
    <property type="entry name" value="Aldolase class I"/>
    <property type="match status" value="1"/>
</dbReference>
<evidence type="ECO:0000256" key="1">
    <source>
        <dbReference type="ARBA" id="ARBA00004680"/>
    </source>
</evidence>
<keyword evidence="3 7" id="KW-0312">Gluconeogenesis</keyword>
<keyword evidence="6 7" id="KW-0413">Isomerase</keyword>
<dbReference type="PANTHER" id="PTHR21139">
    <property type="entry name" value="TRIOSEPHOSPHATE ISOMERASE"/>
    <property type="match status" value="1"/>
</dbReference>
<dbReference type="InterPro" id="IPR000652">
    <property type="entry name" value="Triosephosphate_isomerase"/>
</dbReference>
<evidence type="ECO:0000256" key="6">
    <source>
        <dbReference type="ARBA" id="ARBA00023235"/>
    </source>
</evidence>
<dbReference type="GO" id="GO:0046166">
    <property type="term" value="P:glyceraldehyde-3-phosphate biosynthetic process"/>
    <property type="evidence" value="ECO:0007669"/>
    <property type="project" value="TreeGrafter"/>
</dbReference>
<feature type="active site" description="Proton acceptor" evidence="7">
    <location>
        <position position="175"/>
    </location>
</feature>
<dbReference type="Pfam" id="PF00121">
    <property type="entry name" value="TIM"/>
    <property type="match status" value="1"/>
</dbReference>
<feature type="binding site" evidence="7">
    <location>
        <begin position="242"/>
        <end position="243"/>
    </location>
    <ligand>
        <name>substrate</name>
    </ligand>
</feature>